<evidence type="ECO:0000259" key="7">
    <source>
        <dbReference type="PROSITE" id="PS50003"/>
    </source>
</evidence>
<evidence type="ECO:0000256" key="1">
    <source>
        <dbReference type="ARBA" id="ARBA00022527"/>
    </source>
</evidence>
<dbReference type="PROSITE" id="PS50011">
    <property type="entry name" value="PROTEIN_KINASE_DOM"/>
    <property type="match status" value="1"/>
</dbReference>
<dbReference type="PROSITE" id="PS50003">
    <property type="entry name" value="PH_DOMAIN"/>
    <property type="match status" value="1"/>
</dbReference>
<reference evidence="9" key="1">
    <citation type="submission" date="2013-07" db="EMBL/GenBank/DDBJ databases">
        <title>The genome of an arbuscular mycorrhizal fungus provides insights into the evolution of the oldest plant symbiosis.</title>
        <authorList>
            <consortium name="DOE Joint Genome Institute"/>
            <person name="Tisserant E."/>
            <person name="Malbreil M."/>
            <person name="Kuo A."/>
            <person name="Kohler A."/>
            <person name="Symeonidi A."/>
            <person name="Balestrini R."/>
            <person name="Charron P."/>
            <person name="Duensing N."/>
            <person name="Frei-dit-Frey N."/>
            <person name="Gianinazzi-Pearson V."/>
            <person name="Gilbert B."/>
            <person name="Handa Y."/>
            <person name="Hijri M."/>
            <person name="Kaul R."/>
            <person name="Kawaguchi M."/>
            <person name="Krajinski F."/>
            <person name="Lammers P."/>
            <person name="Lapierre D."/>
            <person name="Masclaux F.G."/>
            <person name="Murat C."/>
            <person name="Morin E."/>
            <person name="Ndikumana S."/>
            <person name="Pagni M."/>
            <person name="Petitpierre D."/>
            <person name="Requena N."/>
            <person name="Rosikiewicz P."/>
            <person name="Riley R."/>
            <person name="Saito K."/>
            <person name="San Clemente H."/>
            <person name="Shapiro H."/>
            <person name="van Tuinen D."/>
            <person name="Becard G."/>
            <person name="Bonfante P."/>
            <person name="Paszkowski U."/>
            <person name="Shachar-Hill Y."/>
            <person name="Young J.P."/>
            <person name="Sanders I.R."/>
            <person name="Henrissat B."/>
            <person name="Rensing S.A."/>
            <person name="Grigoriev I.V."/>
            <person name="Corradi N."/>
            <person name="Roux C."/>
            <person name="Martin F."/>
        </authorList>
    </citation>
    <scope>NUCLEOTIDE SEQUENCE</scope>
    <source>
        <strain evidence="9">DAOM 197198</strain>
    </source>
</reference>
<dbReference type="Gene3D" id="1.10.510.10">
    <property type="entry name" value="Transferase(Phosphotransferase) domain 1"/>
    <property type="match status" value="1"/>
</dbReference>
<feature type="domain" description="Protein kinase" evidence="8">
    <location>
        <begin position="31"/>
        <end position="168"/>
    </location>
</feature>
<evidence type="ECO:0000256" key="2">
    <source>
        <dbReference type="ARBA" id="ARBA00022679"/>
    </source>
</evidence>
<proteinExistence type="predicted"/>
<sequence length="168" mass="19783">MENTENTNEWINWIEEAISKGYYRFYEYKHFNNIQIIGTGGFGKVYRADWKNSGQYLALKSFFNFDSVTAREIVHELKLQRDIQFHNNIIKFYGVAQFDSENQIAQSKNYLLVMEYADSGTLKNYLKENFNSLTWNDKYNLAYQLASAVSCLHNEGIVHRDLVINSLY</sequence>
<dbReference type="InterPro" id="IPR050940">
    <property type="entry name" value="Actin_reg-Ser/Thr_kinase"/>
</dbReference>
<dbReference type="AlphaFoldDB" id="U9V569"/>
<dbReference type="CDD" id="cd00180">
    <property type="entry name" value="PKc"/>
    <property type="match status" value="1"/>
</dbReference>
<keyword evidence="2" id="KW-0808">Transferase</keyword>
<gene>
    <name evidence="9" type="ORF">GLOINDRAFT_15838</name>
</gene>
<dbReference type="SUPFAM" id="SSF56112">
    <property type="entry name" value="Protein kinase-like (PK-like)"/>
    <property type="match status" value="1"/>
</dbReference>
<evidence type="ECO:0000256" key="3">
    <source>
        <dbReference type="ARBA" id="ARBA00022741"/>
    </source>
</evidence>
<accession>U9V569</accession>
<feature type="domain" description="PH" evidence="7">
    <location>
        <begin position="1"/>
        <end position="19"/>
    </location>
</feature>
<keyword evidence="3 6" id="KW-0547">Nucleotide-binding</keyword>
<protein>
    <recommendedName>
        <fullName evidence="10">Protein kinase domain-containing protein</fullName>
    </recommendedName>
</protein>
<evidence type="ECO:0008006" key="10">
    <source>
        <dbReference type="Google" id="ProtNLM"/>
    </source>
</evidence>
<dbReference type="GO" id="GO:0005524">
    <property type="term" value="F:ATP binding"/>
    <property type="evidence" value="ECO:0007669"/>
    <property type="project" value="UniProtKB-UniRule"/>
</dbReference>
<evidence type="ECO:0000259" key="8">
    <source>
        <dbReference type="PROSITE" id="PS50011"/>
    </source>
</evidence>
<organism evidence="9">
    <name type="scientific">Rhizophagus irregularis (strain DAOM 181602 / DAOM 197198 / MUCL 43194)</name>
    <name type="common">Arbuscular mycorrhizal fungus</name>
    <name type="synonym">Glomus intraradices</name>
    <dbReference type="NCBI Taxonomy" id="747089"/>
    <lineage>
        <taxon>Eukaryota</taxon>
        <taxon>Fungi</taxon>
        <taxon>Fungi incertae sedis</taxon>
        <taxon>Mucoromycota</taxon>
        <taxon>Glomeromycotina</taxon>
        <taxon>Glomeromycetes</taxon>
        <taxon>Glomerales</taxon>
        <taxon>Glomeraceae</taxon>
        <taxon>Rhizophagus</taxon>
    </lineage>
</organism>
<dbReference type="InterPro" id="IPR011009">
    <property type="entry name" value="Kinase-like_dom_sf"/>
</dbReference>
<dbReference type="PANTHER" id="PTHR46485:SF5">
    <property type="entry name" value="CENTER DIVIDER, ISOFORM A"/>
    <property type="match status" value="1"/>
</dbReference>
<evidence type="ECO:0000256" key="5">
    <source>
        <dbReference type="ARBA" id="ARBA00022840"/>
    </source>
</evidence>
<feature type="binding site" evidence="6">
    <location>
        <position position="60"/>
    </location>
    <ligand>
        <name>ATP</name>
        <dbReference type="ChEBI" id="CHEBI:30616"/>
    </ligand>
</feature>
<evidence type="ECO:0000313" key="9">
    <source>
        <dbReference type="EMBL" id="ESA23031.1"/>
    </source>
</evidence>
<dbReference type="HOGENOM" id="CLU_000288_7_0_1"/>
<evidence type="ECO:0000256" key="4">
    <source>
        <dbReference type="ARBA" id="ARBA00022777"/>
    </source>
</evidence>
<evidence type="ECO:0000256" key="6">
    <source>
        <dbReference type="PROSITE-ProRule" id="PRU10141"/>
    </source>
</evidence>
<name>U9V569_RHIID</name>
<keyword evidence="5 6" id="KW-0067">ATP-binding</keyword>
<dbReference type="GO" id="GO:0004674">
    <property type="term" value="F:protein serine/threonine kinase activity"/>
    <property type="evidence" value="ECO:0007669"/>
    <property type="project" value="UniProtKB-KW"/>
</dbReference>
<keyword evidence="4" id="KW-0418">Kinase</keyword>
<dbReference type="PANTHER" id="PTHR46485">
    <property type="entry name" value="LIM DOMAIN KINASE 1"/>
    <property type="match status" value="1"/>
</dbReference>
<dbReference type="Pfam" id="PF00069">
    <property type="entry name" value="Pkinase"/>
    <property type="match status" value="1"/>
</dbReference>
<dbReference type="InterPro" id="IPR001849">
    <property type="entry name" value="PH_domain"/>
</dbReference>
<dbReference type="EMBL" id="KI275081">
    <property type="protein sequence ID" value="ESA23031.1"/>
    <property type="molecule type" value="Genomic_DNA"/>
</dbReference>
<keyword evidence="1" id="KW-0723">Serine/threonine-protein kinase</keyword>
<dbReference type="PROSITE" id="PS00107">
    <property type="entry name" value="PROTEIN_KINASE_ATP"/>
    <property type="match status" value="1"/>
</dbReference>
<dbReference type="InterPro" id="IPR017441">
    <property type="entry name" value="Protein_kinase_ATP_BS"/>
</dbReference>
<dbReference type="VEuPathDB" id="FungiDB:RhiirFUN_026493"/>
<dbReference type="InterPro" id="IPR000719">
    <property type="entry name" value="Prot_kinase_dom"/>
</dbReference>